<keyword evidence="1" id="KW-1133">Transmembrane helix</keyword>
<comment type="caution">
    <text evidence="2">The sequence shown here is derived from an EMBL/GenBank/DDBJ whole genome shotgun (WGS) entry which is preliminary data.</text>
</comment>
<reference evidence="2 3" key="1">
    <citation type="submission" date="2021-01" db="EMBL/GenBank/DDBJ databases">
        <title>Chromosome-level genome assembly of a human fungal pathogen reveals clustering of transcriptionally co-regulated genes.</title>
        <authorList>
            <person name="Voorhies M."/>
            <person name="Cohen S."/>
            <person name="Shea T.P."/>
            <person name="Petrus S."/>
            <person name="Munoz J.F."/>
            <person name="Poplawski S."/>
            <person name="Goldman W.E."/>
            <person name="Michael T."/>
            <person name="Cuomo C.A."/>
            <person name="Sil A."/>
            <person name="Beyhan S."/>
        </authorList>
    </citation>
    <scope>NUCLEOTIDE SEQUENCE [LARGE SCALE GENOMIC DNA]</scope>
    <source>
        <strain evidence="2 3">G184AR</strain>
    </source>
</reference>
<gene>
    <name evidence="2" type="ORF">I7I52_11741</name>
</gene>
<evidence type="ECO:0000256" key="1">
    <source>
        <dbReference type="SAM" id="Phobius"/>
    </source>
</evidence>
<dbReference type="VEuPathDB" id="FungiDB:I7I52_11741"/>
<sequence>MGCFIHSFIFPDHGCWINGRPKPSIFSHSVFGTIYVHSALIHFICFLPFALHYRVHPHVIEDTGDYITHRMRGI</sequence>
<dbReference type="Proteomes" id="UP000670092">
    <property type="component" value="Unassembled WGS sequence"/>
</dbReference>
<feature type="transmembrane region" description="Helical" evidence="1">
    <location>
        <begin position="30"/>
        <end position="51"/>
    </location>
</feature>
<dbReference type="AlphaFoldDB" id="A0A8H8CT46"/>
<evidence type="ECO:0000313" key="2">
    <source>
        <dbReference type="EMBL" id="KAG5287838.1"/>
    </source>
</evidence>
<accession>A0A8H8CT46</accession>
<evidence type="ECO:0000313" key="3">
    <source>
        <dbReference type="Proteomes" id="UP000670092"/>
    </source>
</evidence>
<dbReference type="EMBL" id="JAEVHI010000007">
    <property type="protein sequence ID" value="KAG5287838.1"/>
    <property type="molecule type" value="Genomic_DNA"/>
</dbReference>
<proteinExistence type="predicted"/>
<keyword evidence="1" id="KW-0812">Transmembrane</keyword>
<keyword evidence="1" id="KW-0472">Membrane</keyword>
<name>A0A8H8CT46_AJECA</name>
<protein>
    <submittedName>
        <fullName evidence="2">Uncharacterized protein</fullName>
    </submittedName>
</protein>
<organism evidence="2 3">
    <name type="scientific">Ajellomyces capsulatus</name>
    <name type="common">Darling's disease fungus</name>
    <name type="synonym">Histoplasma capsulatum</name>
    <dbReference type="NCBI Taxonomy" id="5037"/>
    <lineage>
        <taxon>Eukaryota</taxon>
        <taxon>Fungi</taxon>
        <taxon>Dikarya</taxon>
        <taxon>Ascomycota</taxon>
        <taxon>Pezizomycotina</taxon>
        <taxon>Eurotiomycetes</taxon>
        <taxon>Eurotiomycetidae</taxon>
        <taxon>Onygenales</taxon>
        <taxon>Ajellomycetaceae</taxon>
        <taxon>Histoplasma</taxon>
    </lineage>
</organism>